<proteinExistence type="predicted"/>
<name>A0A3A4R9X4_9BACT</name>
<dbReference type="SUPFAM" id="SSF55785">
    <property type="entry name" value="PYP-like sensor domain (PAS domain)"/>
    <property type="match status" value="1"/>
</dbReference>
<comment type="caution">
    <text evidence="1">The sequence shown here is derived from an EMBL/GenBank/DDBJ whole genome shotgun (WGS) entry which is preliminary data.</text>
</comment>
<dbReference type="AlphaFoldDB" id="A0A3A4R9X4"/>
<protein>
    <recommendedName>
        <fullName evidence="3">PAS domain-containing protein</fullName>
    </recommendedName>
</protein>
<dbReference type="InterPro" id="IPR035965">
    <property type="entry name" value="PAS-like_dom_sf"/>
</dbReference>
<gene>
    <name evidence="1" type="ORF">C4541_06860</name>
</gene>
<evidence type="ECO:0000313" key="1">
    <source>
        <dbReference type="EMBL" id="RJP59108.1"/>
    </source>
</evidence>
<reference evidence="1 2" key="1">
    <citation type="journal article" date="2017" name="ISME J.">
        <title>Energy and carbon metabolisms in a deep terrestrial subsurface fluid microbial community.</title>
        <authorList>
            <person name="Momper L."/>
            <person name="Jungbluth S.P."/>
            <person name="Lee M.D."/>
            <person name="Amend J.P."/>
        </authorList>
    </citation>
    <scope>NUCLEOTIDE SEQUENCE [LARGE SCALE GENOMIC DNA]</scope>
    <source>
        <strain evidence="1">SURF_26</strain>
    </source>
</reference>
<dbReference type="EMBL" id="QZJZ01000055">
    <property type="protein sequence ID" value="RJP59108.1"/>
    <property type="molecule type" value="Genomic_DNA"/>
</dbReference>
<dbReference type="Proteomes" id="UP000266426">
    <property type="component" value="Unassembled WGS sequence"/>
</dbReference>
<evidence type="ECO:0008006" key="3">
    <source>
        <dbReference type="Google" id="ProtNLM"/>
    </source>
</evidence>
<organism evidence="1 2">
    <name type="scientific">Candidatus Auribacter fodinae</name>
    <dbReference type="NCBI Taxonomy" id="2093366"/>
    <lineage>
        <taxon>Bacteria</taxon>
        <taxon>Pseudomonadati</taxon>
        <taxon>Candidatus Auribacterota</taxon>
        <taxon>Candidatus Auribacteria</taxon>
        <taxon>Candidatus Auribacterales</taxon>
        <taxon>Candidatus Auribacteraceae</taxon>
        <taxon>Candidatus Auribacter</taxon>
    </lineage>
</organism>
<dbReference type="Gene3D" id="3.30.450.20">
    <property type="entry name" value="PAS domain"/>
    <property type="match status" value="1"/>
</dbReference>
<accession>A0A3A4R9X4</accession>
<sequence>MYIHESFRKNLSGFDLESISRSNDTVCIIDTEFRLRACNKAWAQFAANNNCEDVLQKYPFGCGILDACFDDAKEFYRKAYRKLLITGERFEQDYECSSDTVYRLFHQTAYPLNNKSGILITHHLVQERVCDGPAENFGSNHVNADNFIVQCAHCRKVKDHLKPNKWDWVPSLIRTLPNTSHTFCQVCRAVYYPVSDK</sequence>
<evidence type="ECO:0000313" key="2">
    <source>
        <dbReference type="Proteomes" id="UP000266426"/>
    </source>
</evidence>